<sequence>MQLATQLTRALAERGHLIDFYGPIGSEVPGAQVVDCGVPPLINDKDEFTEALTDPGLASDNILGLWDSRLAQEMFLRAGRDEYDVLYFHHPEVPLPFLAHHPDVPVVSSVYDSPLPPLLHQAIGMFASPQHRLVAISTAQRRADPGLTFAATIPGGVDTDDFAPDPAAPPGEHLLFAGRLVPEKGVGDAIEVARRTGHELRLVGPWYSNSSYFADEISPHLGERVRYLGPLSLAELRAVLQTRPRALLMPSRHESFGLIIIEALACGIPVIGPRRGAIPEIVVDGRTGFLADDVDQMVAAVHRLDTIDVDACRADAIRRFSLDRMADAYETLFRQVGSA</sequence>
<proteinExistence type="predicted"/>
<dbReference type="PANTHER" id="PTHR12526">
    <property type="entry name" value="GLYCOSYLTRANSFERASE"/>
    <property type="match status" value="1"/>
</dbReference>
<name>A0A1V2I4E8_9ACTN</name>
<gene>
    <name evidence="1" type="ORF">BL253_26930</name>
</gene>
<dbReference type="Gene3D" id="3.40.50.2000">
    <property type="entry name" value="Glycogen Phosphorylase B"/>
    <property type="match status" value="2"/>
</dbReference>
<accession>A0A1V2I4E8</accession>
<dbReference type="Pfam" id="PF13692">
    <property type="entry name" value="Glyco_trans_1_4"/>
    <property type="match status" value="1"/>
</dbReference>
<comment type="caution">
    <text evidence="1">The sequence shown here is derived from an EMBL/GenBank/DDBJ whole genome shotgun (WGS) entry which is preliminary data.</text>
</comment>
<dbReference type="SUPFAM" id="SSF53756">
    <property type="entry name" value="UDP-Glycosyltransferase/glycogen phosphorylase"/>
    <property type="match status" value="1"/>
</dbReference>
<evidence type="ECO:0000313" key="2">
    <source>
        <dbReference type="Proteomes" id="UP000188929"/>
    </source>
</evidence>
<protein>
    <submittedName>
        <fullName evidence="1">Uncharacterized protein</fullName>
    </submittedName>
</protein>
<dbReference type="Proteomes" id="UP000188929">
    <property type="component" value="Unassembled WGS sequence"/>
</dbReference>
<reference evidence="2" key="1">
    <citation type="submission" date="2016-10" db="EMBL/GenBank/DDBJ databases">
        <title>Frankia sp. NRRL B-16386 Genome sequencing.</title>
        <authorList>
            <person name="Ghodhbane-Gtari F."/>
            <person name="Swanson E."/>
            <person name="Gueddou A."/>
            <person name="Hezbri K."/>
            <person name="Ktari K."/>
            <person name="Nouioui I."/>
            <person name="Morris K."/>
            <person name="Simpson S."/>
            <person name="Abebe-Akele F."/>
            <person name="Thomas K."/>
            <person name="Gtari M."/>
            <person name="Tisa L.S."/>
        </authorList>
    </citation>
    <scope>NUCLEOTIDE SEQUENCE [LARGE SCALE GENOMIC DNA]</scope>
    <source>
        <strain evidence="2">NRRL B-16386</strain>
    </source>
</reference>
<dbReference type="STRING" id="1834516.BL253_26930"/>
<organism evidence="1 2">
    <name type="scientific">Pseudofrankia asymbiotica</name>
    <dbReference type="NCBI Taxonomy" id="1834516"/>
    <lineage>
        <taxon>Bacteria</taxon>
        <taxon>Bacillati</taxon>
        <taxon>Actinomycetota</taxon>
        <taxon>Actinomycetes</taxon>
        <taxon>Frankiales</taxon>
        <taxon>Frankiaceae</taxon>
        <taxon>Pseudofrankia</taxon>
    </lineage>
</organism>
<dbReference type="PANTHER" id="PTHR12526:SF595">
    <property type="entry name" value="BLL5217 PROTEIN"/>
    <property type="match status" value="1"/>
</dbReference>
<dbReference type="AlphaFoldDB" id="A0A1V2I4E8"/>
<dbReference type="EMBL" id="MOMC01000058">
    <property type="protein sequence ID" value="ONH25648.1"/>
    <property type="molecule type" value="Genomic_DNA"/>
</dbReference>
<evidence type="ECO:0000313" key="1">
    <source>
        <dbReference type="EMBL" id="ONH25648.1"/>
    </source>
</evidence>
<keyword evidence="2" id="KW-1185">Reference proteome</keyword>